<dbReference type="PANTHER" id="PTHR38407">
    <property type="entry name" value="PROTEIN IVY1"/>
    <property type="match status" value="1"/>
</dbReference>
<dbReference type="PANTHER" id="PTHR38407:SF1">
    <property type="entry name" value="PROTEIN IVY1"/>
    <property type="match status" value="1"/>
</dbReference>
<evidence type="ECO:0000313" key="3">
    <source>
        <dbReference type="EMBL" id="KAG7194613.1"/>
    </source>
</evidence>
<feature type="compositionally biased region" description="Basic and acidic residues" evidence="2">
    <location>
        <begin position="293"/>
        <end position="304"/>
    </location>
</feature>
<dbReference type="GeneID" id="66117663"/>
<comment type="caution">
    <text evidence="3">The sequence shown here is derived from an EMBL/GenBank/DDBJ whole genome shotgun (WGS) entry which is preliminary data.</text>
</comment>
<keyword evidence="1" id="KW-0175">Coiled coil</keyword>
<evidence type="ECO:0000313" key="4">
    <source>
        <dbReference type="Proteomes" id="UP000790833"/>
    </source>
</evidence>
<dbReference type="InterPro" id="IPR037470">
    <property type="entry name" value="IVY1"/>
</dbReference>
<dbReference type="RefSeq" id="XP_043050160.1">
    <property type="nucleotide sequence ID" value="XM_043194963.1"/>
</dbReference>
<keyword evidence="4" id="KW-1185">Reference proteome</keyword>
<dbReference type="InterPro" id="IPR027267">
    <property type="entry name" value="AH/BAR_dom_sf"/>
</dbReference>
<proteinExistence type="predicted"/>
<feature type="coiled-coil region" evidence="1">
    <location>
        <begin position="171"/>
        <end position="223"/>
    </location>
</feature>
<reference evidence="3" key="1">
    <citation type="submission" date="2021-03" db="EMBL/GenBank/DDBJ databases">
        <authorList>
            <person name="Palmer J.M."/>
        </authorList>
    </citation>
    <scope>NUCLEOTIDE SEQUENCE</scope>
    <source>
        <strain evidence="3">ARV_011</strain>
    </source>
</reference>
<dbReference type="GO" id="GO:0000329">
    <property type="term" value="C:fungal-type vacuole membrane"/>
    <property type="evidence" value="ECO:0007669"/>
    <property type="project" value="InterPro"/>
</dbReference>
<gene>
    <name evidence="3" type="ORF">KQ657_004289</name>
</gene>
<dbReference type="OrthoDB" id="5594612at2759"/>
<feature type="compositionally biased region" description="Acidic residues" evidence="2">
    <location>
        <begin position="305"/>
        <end position="321"/>
    </location>
</feature>
<organism evidence="3 4">
    <name type="scientific">Scheffersomyces spartinae</name>
    <dbReference type="NCBI Taxonomy" id="45513"/>
    <lineage>
        <taxon>Eukaryota</taxon>
        <taxon>Fungi</taxon>
        <taxon>Dikarya</taxon>
        <taxon>Ascomycota</taxon>
        <taxon>Saccharomycotina</taxon>
        <taxon>Pichiomycetes</taxon>
        <taxon>Debaryomycetaceae</taxon>
        <taxon>Scheffersomyces</taxon>
    </lineage>
</organism>
<feature type="compositionally biased region" description="Polar residues" evidence="2">
    <location>
        <begin position="327"/>
        <end position="360"/>
    </location>
</feature>
<feature type="compositionally biased region" description="Polar residues" evidence="2">
    <location>
        <begin position="1"/>
        <end position="11"/>
    </location>
</feature>
<dbReference type="GO" id="GO:0042144">
    <property type="term" value="P:vacuole fusion, non-autophagic"/>
    <property type="evidence" value="ECO:0007669"/>
    <property type="project" value="InterPro"/>
</dbReference>
<feature type="region of interest" description="Disordered" evidence="2">
    <location>
        <begin position="1"/>
        <end position="46"/>
    </location>
</feature>
<evidence type="ECO:0000256" key="2">
    <source>
        <dbReference type="SAM" id="MobiDB-lite"/>
    </source>
</evidence>
<dbReference type="AlphaFoldDB" id="A0A9P7VB90"/>
<sequence>MDKSQFSTSTKEPPISKYVNLSHINNSGSRPDPPIPSTSSMLTSSREPSINTFTSFLPSVLDLPAIITEKDFGHTTQTYSNMLHKAATLLKALDQLSGAYAEFGSALESTVRECPKLHHLGAFSEGLVNAGGLQYLVGIVLQISGRVLRESFEEPLRDSLGQLQEYYTHHRADYQTQVKEKSQTLRAMELENVKLLKLKTRNISTYKNNLVSLTNQLDDLDRLKYEYYREVNEMIERFNNEQLLVKCGSFVRAQLELHESIAKKGWTGGGLEGLLNLSPDLFEVKASYSESDGINHDNEQRNYDQDEDVDVDEVDDDDDGGADISVRTITGIPSTDSFHNPTDSIRGQSLVINDTSTPTSGPKGDDEINTSTTADESFSLPIVNPTTNPLLRPLDGV</sequence>
<dbReference type="EMBL" id="JAHMUF010000006">
    <property type="protein sequence ID" value="KAG7194613.1"/>
    <property type="molecule type" value="Genomic_DNA"/>
</dbReference>
<dbReference type="Gene3D" id="1.20.1270.60">
    <property type="entry name" value="Arfaptin homology (AH) domain/BAR domain"/>
    <property type="match status" value="1"/>
</dbReference>
<dbReference type="GO" id="GO:0005543">
    <property type="term" value="F:phospholipid binding"/>
    <property type="evidence" value="ECO:0007669"/>
    <property type="project" value="InterPro"/>
</dbReference>
<dbReference type="Proteomes" id="UP000790833">
    <property type="component" value="Unassembled WGS sequence"/>
</dbReference>
<evidence type="ECO:0008006" key="5">
    <source>
        <dbReference type="Google" id="ProtNLM"/>
    </source>
</evidence>
<evidence type="ECO:0000256" key="1">
    <source>
        <dbReference type="SAM" id="Coils"/>
    </source>
</evidence>
<feature type="region of interest" description="Disordered" evidence="2">
    <location>
        <begin position="289"/>
        <end position="397"/>
    </location>
</feature>
<accession>A0A9P7VB90</accession>
<feature type="compositionally biased region" description="Polar residues" evidence="2">
    <location>
        <begin position="37"/>
        <end position="46"/>
    </location>
</feature>
<name>A0A9P7VB90_9ASCO</name>
<protein>
    <recommendedName>
        <fullName evidence="5">Protein IVY1</fullName>
    </recommendedName>
</protein>